<evidence type="ECO:0000313" key="2">
    <source>
        <dbReference type="Proteomes" id="UP001243989"/>
    </source>
</evidence>
<accession>A0AAJ0EDH1</accession>
<organism evidence="1 2">
    <name type="scientific">Colletotrichum phormii</name>
    <dbReference type="NCBI Taxonomy" id="359342"/>
    <lineage>
        <taxon>Eukaryota</taxon>
        <taxon>Fungi</taxon>
        <taxon>Dikarya</taxon>
        <taxon>Ascomycota</taxon>
        <taxon>Pezizomycotina</taxon>
        <taxon>Sordariomycetes</taxon>
        <taxon>Hypocreomycetidae</taxon>
        <taxon>Glomerellales</taxon>
        <taxon>Glomerellaceae</taxon>
        <taxon>Colletotrichum</taxon>
        <taxon>Colletotrichum acutatum species complex</taxon>
    </lineage>
</organism>
<protein>
    <submittedName>
        <fullName evidence="1">Uncharacterized protein</fullName>
    </submittedName>
</protein>
<gene>
    <name evidence="1" type="ORF">BDP81DRAFT_430671</name>
</gene>
<dbReference type="Proteomes" id="UP001243989">
    <property type="component" value="Unassembled WGS sequence"/>
</dbReference>
<comment type="caution">
    <text evidence="1">The sequence shown here is derived from an EMBL/GenBank/DDBJ whole genome shotgun (WGS) entry which is preliminary data.</text>
</comment>
<proteinExistence type="predicted"/>
<name>A0AAJ0EDH1_9PEZI</name>
<dbReference type="RefSeq" id="XP_060443626.1">
    <property type="nucleotide sequence ID" value="XM_060590632.1"/>
</dbReference>
<keyword evidence="2" id="KW-1185">Reference proteome</keyword>
<dbReference type="GeneID" id="85475494"/>
<evidence type="ECO:0000313" key="1">
    <source>
        <dbReference type="EMBL" id="KAK1635019.1"/>
    </source>
</evidence>
<sequence length="134" mass="14467">MLQGSPVAPAVLPRFLFGLTRCTRPGNHSLRNQDGKIVALAPTTEYPQGAGGSCFPAFLICTLIGFSVHVYVLCHKLSLDQPGFRRTWLSESNIVCISGSMIFNLLPPCRTSTVAGASHPACLPPSRFPDMPRL</sequence>
<dbReference type="EMBL" id="JAHMHQ010000013">
    <property type="protein sequence ID" value="KAK1635019.1"/>
    <property type="molecule type" value="Genomic_DNA"/>
</dbReference>
<dbReference type="AlphaFoldDB" id="A0AAJ0EDH1"/>
<reference evidence="1" key="1">
    <citation type="submission" date="2021-06" db="EMBL/GenBank/DDBJ databases">
        <title>Comparative genomics, transcriptomics and evolutionary studies reveal genomic signatures of adaptation to plant cell wall in hemibiotrophic fungi.</title>
        <authorList>
            <consortium name="DOE Joint Genome Institute"/>
            <person name="Baroncelli R."/>
            <person name="Diaz J.F."/>
            <person name="Benocci T."/>
            <person name="Peng M."/>
            <person name="Battaglia E."/>
            <person name="Haridas S."/>
            <person name="Andreopoulos W."/>
            <person name="Labutti K."/>
            <person name="Pangilinan J."/>
            <person name="Floch G.L."/>
            <person name="Makela M.R."/>
            <person name="Henrissat B."/>
            <person name="Grigoriev I.V."/>
            <person name="Crouch J.A."/>
            <person name="De Vries R.P."/>
            <person name="Sukno S.A."/>
            <person name="Thon M.R."/>
        </authorList>
    </citation>
    <scope>NUCLEOTIDE SEQUENCE</scope>
    <source>
        <strain evidence="1">CBS 102054</strain>
    </source>
</reference>